<dbReference type="Proteomes" id="UP000050525">
    <property type="component" value="Unassembled WGS sequence"/>
</dbReference>
<accession>A0A151NX56</accession>
<dbReference type="AlphaFoldDB" id="A0A151NX56"/>
<keyword evidence="3" id="KW-1185">Reference proteome</keyword>
<proteinExistence type="predicted"/>
<sequence length="97" mass="10583">MGLQGQRGAFQSQDGDQGVGHLSRSGATHVTLNSSPKLGTEAFQHLPLLLASCYILAGTPFFLYHRYEIAPDLTPDTATSLRLKKPCTEIEWPELGK</sequence>
<evidence type="ECO:0000313" key="2">
    <source>
        <dbReference type="EMBL" id="KYO41481.1"/>
    </source>
</evidence>
<feature type="region of interest" description="Disordered" evidence="1">
    <location>
        <begin position="1"/>
        <end position="34"/>
    </location>
</feature>
<dbReference type="EMBL" id="AKHW03001628">
    <property type="protein sequence ID" value="KYO41481.1"/>
    <property type="molecule type" value="Genomic_DNA"/>
</dbReference>
<organism evidence="2 3">
    <name type="scientific">Alligator mississippiensis</name>
    <name type="common">American alligator</name>
    <dbReference type="NCBI Taxonomy" id="8496"/>
    <lineage>
        <taxon>Eukaryota</taxon>
        <taxon>Metazoa</taxon>
        <taxon>Chordata</taxon>
        <taxon>Craniata</taxon>
        <taxon>Vertebrata</taxon>
        <taxon>Euteleostomi</taxon>
        <taxon>Archelosauria</taxon>
        <taxon>Archosauria</taxon>
        <taxon>Crocodylia</taxon>
        <taxon>Alligatoridae</taxon>
        <taxon>Alligatorinae</taxon>
        <taxon>Alligator</taxon>
    </lineage>
</organism>
<gene>
    <name evidence="2" type="ORF">Y1Q_0006278</name>
</gene>
<reference evidence="2 3" key="1">
    <citation type="journal article" date="2012" name="Genome Biol.">
        <title>Sequencing three crocodilian genomes to illuminate the evolution of archosaurs and amniotes.</title>
        <authorList>
            <person name="St John J.A."/>
            <person name="Braun E.L."/>
            <person name="Isberg S.R."/>
            <person name="Miles L.G."/>
            <person name="Chong A.Y."/>
            <person name="Gongora J."/>
            <person name="Dalzell P."/>
            <person name="Moran C."/>
            <person name="Bed'hom B."/>
            <person name="Abzhanov A."/>
            <person name="Burgess S.C."/>
            <person name="Cooksey A.M."/>
            <person name="Castoe T.A."/>
            <person name="Crawford N.G."/>
            <person name="Densmore L.D."/>
            <person name="Drew J.C."/>
            <person name="Edwards S.V."/>
            <person name="Faircloth B.C."/>
            <person name="Fujita M.K."/>
            <person name="Greenwold M.J."/>
            <person name="Hoffmann F.G."/>
            <person name="Howard J.M."/>
            <person name="Iguchi T."/>
            <person name="Janes D.E."/>
            <person name="Khan S.Y."/>
            <person name="Kohno S."/>
            <person name="de Koning A.J."/>
            <person name="Lance S.L."/>
            <person name="McCarthy F.M."/>
            <person name="McCormack J.E."/>
            <person name="Merchant M.E."/>
            <person name="Peterson D.G."/>
            <person name="Pollock D.D."/>
            <person name="Pourmand N."/>
            <person name="Raney B.J."/>
            <person name="Roessler K.A."/>
            <person name="Sanford J.R."/>
            <person name="Sawyer R.H."/>
            <person name="Schmidt C.J."/>
            <person name="Triplett E.W."/>
            <person name="Tuberville T.D."/>
            <person name="Venegas-Anaya M."/>
            <person name="Howard J.T."/>
            <person name="Jarvis E.D."/>
            <person name="Guillette L.J.Jr."/>
            <person name="Glenn T.C."/>
            <person name="Green R.E."/>
            <person name="Ray D.A."/>
        </authorList>
    </citation>
    <scope>NUCLEOTIDE SEQUENCE [LARGE SCALE GENOMIC DNA]</scope>
    <source>
        <strain evidence="2">KSC_2009_1</strain>
    </source>
</reference>
<evidence type="ECO:0000313" key="3">
    <source>
        <dbReference type="Proteomes" id="UP000050525"/>
    </source>
</evidence>
<feature type="compositionally biased region" description="Polar residues" evidence="1">
    <location>
        <begin position="25"/>
        <end position="34"/>
    </location>
</feature>
<name>A0A151NX56_ALLMI</name>
<evidence type="ECO:0000256" key="1">
    <source>
        <dbReference type="SAM" id="MobiDB-lite"/>
    </source>
</evidence>
<comment type="caution">
    <text evidence="2">The sequence shown here is derived from an EMBL/GenBank/DDBJ whole genome shotgun (WGS) entry which is preliminary data.</text>
</comment>
<protein>
    <submittedName>
        <fullName evidence="2">Uncharacterized protein</fullName>
    </submittedName>
</protein>